<dbReference type="InterPro" id="IPR006175">
    <property type="entry name" value="YjgF/YER057c/UK114"/>
</dbReference>
<feature type="chain" id="PRO_5013227810" evidence="2">
    <location>
        <begin position="26"/>
        <end position="234"/>
    </location>
</feature>
<proteinExistence type="predicted"/>
<feature type="region of interest" description="Disordered" evidence="1">
    <location>
        <begin position="33"/>
        <end position="57"/>
    </location>
</feature>
<accession>A0A1T4Z0I6</accession>
<name>A0A1T4Z0I6_9ACTN</name>
<sequence>MSKRKIGFIAAVMAVVLVPGTAVVAASVKPVPPKPGTTSSVLPAGSDNPQIANGVAIGKDTPTYKTSGLGPSGLNSAAPGGTPERYVDTAIFPGGVLPEGVTVTEAQAINVMRRIGENLQAQGLDFDDVYAMRVFVASPDGSTADFNGFNRGYRQYFANTSLATGKPIDVRLGTAPAAPPFVATAARPSRFMVQVANLPVAGWLVEVEVDAAYPKESKGKPRYKRHGNWWGRWW</sequence>
<evidence type="ECO:0000313" key="4">
    <source>
        <dbReference type="Proteomes" id="UP000191040"/>
    </source>
</evidence>
<dbReference type="EMBL" id="LT796768">
    <property type="protein sequence ID" value="SKB07569.1"/>
    <property type="molecule type" value="Genomic_DNA"/>
</dbReference>
<dbReference type="AlphaFoldDB" id="A0A1T4Z0I6"/>
<keyword evidence="2" id="KW-0732">Signal</keyword>
<dbReference type="PANTHER" id="PTHR11803">
    <property type="entry name" value="2-IMINOBUTANOATE/2-IMINOPROPANOATE DEAMINASE RIDA"/>
    <property type="match status" value="1"/>
</dbReference>
<dbReference type="PANTHER" id="PTHR11803:SF59">
    <property type="entry name" value="ENDORIBONUCLEASE"/>
    <property type="match status" value="1"/>
</dbReference>
<dbReference type="InterPro" id="IPR035959">
    <property type="entry name" value="RutC-like_sf"/>
</dbReference>
<dbReference type="RefSeq" id="WP_078699792.1">
    <property type="nucleotide sequence ID" value="NZ_LT796768.1"/>
</dbReference>
<dbReference type="Proteomes" id="UP000191040">
    <property type="component" value="Chromosome I"/>
</dbReference>
<dbReference type="Pfam" id="PF01042">
    <property type="entry name" value="Ribonuc_L-PSP"/>
    <property type="match status" value="1"/>
</dbReference>
<keyword evidence="4" id="KW-1185">Reference proteome</keyword>
<dbReference type="GO" id="GO:0005829">
    <property type="term" value="C:cytosol"/>
    <property type="evidence" value="ECO:0007669"/>
    <property type="project" value="TreeGrafter"/>
</dbReference>
<evidence type="ECO:0000256" key="1">
    <source>
        <dbReference type="SAM" id="MobiDB-lite"/>
    </source>
</evidence>
<evidence type="ECO:0000256" key="2">
    <source>
        <dbReference type="SAM" id="SignalP"/>
    </source>
</evidence>
<feature type="signal peptide" evidence="2">
    <location>
        <begin position="1"/>
        <end position="25"/>
    </location>
</feature>
<dbReference type="OrthoDB" id="9803101at2"/>
<dbReference type="STRING" id="1736691.SAMN06295964_1745"/>
<gene>
    <name evidence="3" type="ORF">SAMN06295964_1745</name>
</gene>
<dbReference type="Gene3D" id="3.30.1330.40">
    <property type="entry name" value="RutC-like"/>
    <property type="match status" value="1"/>
</dbReference>
<protein>
    <submittedName>
        <fullName evidence="3">Enamine deaminase RidA, house cleaning of reactive enamine intermediates, YjgF/YER057c/UK114 family</fullName>
    </submittedName>
</protein>
<evidence type="ECO:0000313" key="3">
    <source>
        <dbReference type="EMBL" id="SKB07569.1"/>
    </source>
</evidence>
<dbReference type="SUPFAM" id="SSF55298">
    <property type="entry name" value="YjgF-like"/>
    <property type="match status" value="1"/>
</dbReference>
<reference evidence="4" key="1">
    <citation type="submission" date="2017-02" db="EMBL/GenBank/DDBJ databases">
        <authorList>
            <person name="Varghese N."/>
            <person name="Submissions S."/>
        </authorList>
    </citation>
    <scope>NUCLEOTIDE SEQUENCE [LARGE SCALE GENOMIC DNA]</scope>
    <source>
        <strain evidence="4">9H-4</strain>
    </source>
</reference>
<dbReference type="GO" id="GO:0019239">
    <property type="term" value="F:deaminase activity"/>
    <property type="evidence" value="ECO:0007669"/>
    <property type="project" value="TreeGrafter"/>
</dbReference>
<organism evidence="3 4">
    <name type="scientific">Aeromicrobium choanae</name>
    <dbReference type="NCBI Taxonomy" id="1736691"/>
    <lineage>
        <taxon>Bacteria</taxon>
        <taxon>Bacillati</taxon>
        <taxon>Actinomycetota</taxon>
        <taxon>Actinomycetes</taxon>
        <taxon>Propionibacteriales</taxon>
        <taxon>Nocardioidaceae</taxon>
        <taxon>Aeromicrobium</taxon>
    </lineage>
</organism>
<feature type="compositionally biased region" description="Polar residues" evidence="1">
    <location>
        <begin position="36"/>
        <end position="51"/>
    </location>
</feature>